<dbReference type="InterPro" id="IPR001128">
    <property type="entry name" value="Cyt_P450"/>
</dbReference>
<dbReference type="AlphaFoldDB" id="A0A816XYB6"/>
<dbReference type="GO" id="GO:0016709">
    <property type="term" value="F:oxidoreductase activity, acting on paired donors, with incorporation or reduction of molecular oxygen, NAD(P)H as one donor, and incorporation of one atom of oxygen"/>
    <property type="evidence" value="ECO:0007669"/>
    <property type="project" value="UniProtKB-ARBA"/>
</dbReference>
<dbReference type="PANTHER" id="PTHR47947:SF29">
    <property type="entry name" value="CYTOCHROME P450 CYP82D47-LIKE"/>
    <property type="match status" value="1"/>
</dbReference>
<dbReference type="PROSITE" id="PS00086">
    <property type="entry name" value="CYTOCHROME_P450"/>
    <property type="match status" value="1"/>
</dbReference>
<dbReference type="PRINTS" id="PR00463">
    <property type="entry name" value="EP450I"/>
</dbReference>
<evidence type="ECO:0000256" key="2">
    <source>
        <dbReference type="ARBA" id="ARBA00010617"/>
    </source>
</evidence>
<evidence type="ECO:0000256" key="6">
    <source>
        <dbReference type="ARBA" id="ARBA00023004"/>
    </source>
</evidence>
<evidence type="ECO:0000256" key="1">
    <source>
        <dbReference type="ARBA" id="ARBA00001971"/>
    </source>
</evidence>
<keyword evidence="4 8" id="KW-0479">Metal-binding</keyword>
<dbReference type="InterPro" id="IPR036396">
    <property type="entry name" value="Cyt_P450_sf"/>
</dbReference>
<evidence type="ECO:0000256" key="8">
    <source>
        <dbReference type="PIRSR" id="PIRSR602401-1"/>
    </source>
</evidence>
<dbReference type="SMR" id="A0A816XYB6"/>
<gene>
    <name evidence="11" type="ORF">DARMORV10_A01P27410.1</name>
</gene>
<keyword evidence="6 8" id="KW-0408">Iron</keyword>
<dbReference type="GO" id="GO:0020037">
    <property type="term" value="F:heme binding"/>
    <property type="evidence" value="ECO:0007669"/>
    <property type="project" value="InterPro"/>
</dbReference>
<sequence>MDLIRLLIFALSLYTVSFFFAKSLFFSSGNKKRMAPMAPGAWPLFGHLSFFKSSKPTHVTFGDMVEVLGPVFMMKLGSYNVLIISSQEVAKECFTVHDKVIDRIDLTASKILGYDGSFLTFSSCGPYWKEMPNISLMMIVGKRYFGASPNCEAGEARRCGKLIQEFFNYFGLYLLSDVMPSLGWSEWKVKRDMKRTAKELDQVVEAWVEEHKKRRDDIPSCEKHYLDLLIEIFENREIPGTIHDAHTTTKAICLNMVFAGSEPAIVVLVWVVSLLVNNPHELRKAQEELDQKIGRDKVVEESDLNDLTYLHAIVKETLRLYPPLPLTAYRYVMEDFDITHGNFHVPAGTQVLVNEWKVQRDPNFWFEPELFKPERFLTSEKVDNVKGMGMLFPFGLGRRSCPAIPLGMRMVHYVLARFLHTFDLAAPFSQDVDMTESNGFVNLKATPLLVLINPRLPKSLYHVDCKV</sequence>
<feature type="transmembrane region" description="Helical" evidence="10">
    <location>
        <begin position="6"/>
        <end position="25"/>
    </location>
</feature>
<dbReference type="SUPFAM" id="SSF48264">
    <property type="entry name" value="Cytochrome P450"/>
    <property type="match status" value="1"/>
</dbReference>
<organism evidence="11">
    <name type="scientific">Brassica napus</name>
    <name type="common">Rape</name>
    <dbReference type="NCBI Taxonomy" id="3708"/>
    <lineage>
        <taxon>Eukaryota</taxon>
        <taxon>Viridiplantae</taxon>
        <taxon>Streptophyta</taxon>
        <taxon>Embryophyta</taxon>
        <taxon>Tracheophyta</taxon>
        <taxon>Spermatophyta</taxon>
        <taxon>Magnoliopsida</taxon>
        <taxon>eudicotyledons</taxon>
        <taxon>Gunneridae</taxon>
        <taxon>Pentapetalae</taxon>
        <taxon>rosids</taxon>
        <taxon>malvids</taxon>
        <taxon>Brassicales</taxon>
        <taxon>Brassicaceae</taxon>
        <taxon>Brassiceae</taxon>
        <taxon>Brassica</taxon>
    </lineage>
</organism>
<dbReference type="InterPro" id="IPR050651">
    <property type="entry name" value="Plant_Cytochrome_P450_Monoox"/>
</dbReference>
<keyword evidence="10" id="KW-0812">Transmembrane</keyword>
<evidence type="ECO:0000256" key="7">
    <source>
        <dbReference type="ARBA" id="ARBA00023033"/>
    </source>
</evidence>
<keyword evidence="3 8" id="KW-0349">Heme</keyword>
<evidence type="ECO:0000256" key="3">
    <source>
        <dbReference type="ARBA" id="ARBA00022617"/>
    </source>
</evidence>
<evidence type="ECO:0000256" key="10">
    <source>
        <dbReference type="SAM" id="Phobius"/>
    </source>
</evidence>
<dbReference type="EMBL" id="HG994355">
    <property type="protein sequence ID" value="CAF2152294.1"/>
    <property type="molecule type" value="Genomic_DNA"/>
</dbReference>
<evidence type="ECO:0000313" key="11">
    <source>
        <dbReference type="EMBL" id="CAF2152294.1"/>
    </source>
</evidence>
<accession>A0A816XYB6</accession>
<proteinExistence type="inferred from homology"/>
<keyword evidence="10" id="KW-0472">Membrane</keyword>
<reference evidence="11" key="1">
    <citation type="submission" date="2021-01" db="EMBL/GenBank/DDBJ databases">
        <authorList>
            <consortium name="Genoscope - CEA"/>
            <person name="William W."/>
        </authorList>
    </citation>
    <scope>NUCLEOTIDE SEQUENCE</scope>
</reference>
<keyword evidence="10" id="KW-1133">Transmembrane helix</keyword>
<evidence type="ECO:0000256" key="9">
    <source>
        <dbReference type="RuleBase" id="RU000461"/>
    </source>
</evidence>
<keyword evidence="5 9" id="KW-0560">Oxidoreductase</keyword>
<name>A0A816XYB6_BRANA</name>
<keyword evidence="7 9" id="KW-0503">Monooxygenase</keyword>
<comment type="similarity">
    <text evidence="2 9">Belongs to the cytochrome P450 family.</text>
</comment>
<dbReference type="Pfam" id="PF00067">
    <property type="entry name" value="p450"/>
    <property type="match status" value="1"/>
</dbReference>
<evidence type="ECO:0000256" key="4">
    <source>
        <dbReference type="ARBA" id="ARBA00022723"/>
    </source>
</evidence>
<protein>
    <submittedName>
        <fullName evidence="11">(rape) hypothetical protein</fullName>
    </submittedName>
</protein>
<dbReference type="InterPro" id="IPR017972">
    <property type="entry name" value="Cyt_P450_CS"/>
</dbReference>
<feature type="binding site" description="axial binding residue" evidence="8">
    <location>
        <position position="401"/>
    </location>
    <ligand>
        <name>heme</name>
        <dbReference type="ChEBI" id="CHEBI:30413"/>
    </ligand>
    <ligandPart>
        <name>Fe</name>
        <dbReference type="ChEBI" id="CHEBI:18248"/>
    </ligandPart>
</feature>
<comment type="cofactor">
    <cofactor evidence="1 8">
        <name>heme</name>
        <dbReference type="ChEBI" id="CHEBI:30413"/>
    </cofactor>
</comment>
<dbReference type="Proteomes" id="UP001295469">
    <property type="component" value="Chromosome A01"/>
</dbReference>
<dbReference type="PANTHER" id="PTHR47947">
    <property type="entry name" value="CYTOCHROME P450 82C3-RELATED"/>
    <property type="match status" value="1"/>
</dbReference>
<dbReference type="Gene3D" id="1.10.630.10">
    <property type="entry name" value="Cytochrome P450"/>
    <property type="match status" value="1"/>
</dbReference>
<dbReference type="InterPro" id="IPR002401">
    <property type="entry name" value="Cyt_P450_E_grp-I"/>
</dbReference>
<dbReference type="GO" id="GO:0005506">
    <property type="term" value="F:iron ion binding"/>
    <property type="evidence" value="ECO:0007669"/>
    <property type="project" value="InterPro"/>
</dbReference>
<evidence type="ECO:0000256" key="5">
    <source>
        <dbReference type="ARBA" id="ARBA00023002"/>
    </source>
</evidence>
<dbReference type="PRINTS" id="PR00385">
    <property type="entry name" value="P450"/>
</dbReference>
<dbReference type="FunFam" id="1.10.630.10:FF:000026">
    <property type="entry name" value="Cytochrome P450 82C4"/>
    <property type="match status" value="1"/>
</dbReference>